<dbReference type="FunFam" id="3.10.129.10:FF:000042">
    <property type="entry name" value="MaoC domain protein dehydratase"/>
    <property type="match status" value="1"/>
</dbReference>
<feature type="compositionally biased region" description="Polar residues" evidence="2">
    <location>
        <begin position="177"/>
        <end position="186"/>
    </location>
</feature>
<feature type="domain" description="MaoC-like" evidence="3">
    <location>
        <begin position="28"/>
        <end position="124"/>
    </location>
</feature>
<evidence type="ECO:0000313" key="4">
    <source>
        <dbReference type="EMBL" id="MBL0389599.1"/>
    </source>
</evidence>
<dbReference type="GO" id="GO:0005835">
    <property type="term" value="C:fatty acid synthase complex"/>
    <property type="evidence" value="ECO:0007669"/>
    <property type="project" value="InterPro"/>
</dbReference>
<keyword evidence="5" id="KW-1185">Reference proteome</keyword>
<evidence type="ECO:0000259" key="3">
    <source>
        <dbReference type="Pfam" id="PF01575"/>
    </source>
</evidence>
<organism evidence="4 5">
    <name type="scientific">Ramlibacter monticola</name>
    <dbReference type="NCBI Taxonomy" id="1926872"/>
    <lineage>
        <taxon>Bacteria</taxon>
        <taxon>Pseudomonadati</taxon>
        <taxon>Pseudomonadota</taxon>
        <taxon>Betaproteobacteria</taxon>
        <taxon>Burkholderiales</taxon>
        <taxon>Comamonadaceae</taxon>
        <taxon>Ramlibacter</taxon>
    </lineage>
</organism>
<proteinExistence type="predicted"/>
<dbReference type="InterPro" id="IPR050965">
    <property type="entry name" value="UPF0336/Enoyl-CoA_hydratase"/>
</dbReference>
<name>A0A937CRE1_9BURK</name>
<dbReference type="PANTHER" id="PTHR43437">
    <property type="entry name" value="HYDROXYACYL-THIOESTER DEHYDRATASE TYPE 2, MITOCHONDRIAL-RELATED"/>
    <property type="match status" value="1"/>
</dbReference>
<dbReference type="GO" id="GO:0019171">
    <property type="term" value="F:(3R)-hydroxyacyl-[acyl-carrier-protein] dehydratase activity"/>
    <property type="evidence" value="ECO:0007669"/>
    <property type="project" value="TreeGrafter"/>
</dbReference>
<protein>
    <submittedName>
        <fullName evidence="4">MaoC family dehydratase N-terminal domain-containing protein</fullName>
    </submittedName>
</protein>
<dbReference type="Pfam" id="PF01575">
    <property type="entry name" value="MaoC_dehydratas"/>
    <property type="match status" value="1"/>
</dbReference>
<accession>A0A937CRE1</accession>
<keyword evidence="1" id="KW-0456">Lyase</keyword>
<dbReference type="EMBL" id="JAEQNE010000001">
    <property type="protein sequence ID" value="MBL0389599.1"/>
    <property type="molecule type" value="Genomic_DNA"/>
</dbReference>
<comment type="caution">
    <text evidence="4">The sequence shown here is derived from an EMBL/GenBank/DDBJ whole genome shotgun (WGS) entry which is preliminary data.</text>
</comment>
<dbReference type="Proteomes" id="UP000599109">
    <property type="component" value="Unassembled WGS sequence"/>
</dbReference>
<dbReference type="RefSeq" id="WP_201672209.1">
    <property type="nucleotide sequence ID" value="NZ_JAEQNE010000001.1"/>
</dbReference>
<dbReference type="InterPro" id="IPR003965">
    <property type="entry name" value="Fatty_acid_synthase"/>
</dbReference>
<evidence type="ECO:0000256" key="1">
    <source>
        <dbReference type="ARBA" id="ARBA00023239"/>
    </source>
</evidence>
<dbReference type="InterPro" id="IPR029069">
    <property type="entry name" value="HotDog_dom_sf"/>
</dbReference>
<evidence type="ECO:0000256" key="2">
    <source>
        <dbReference type="SAM" id="MobiDB-lite"/>
    </source>
</evidence>
<dbReference type="AlphaFoldDB" id="A0A937CRE1"/>
<dbReference type="SUPFAM" id="SSF54637">
    <property type="entry name" value="Thioesterase/thiol ester dehydrase-isomerase"/>
    <property type="match status" value="1"/>
</dbReference>
<feature type="region of interest" description="Disordered" evidence="2">
    <location>
        <begin position="174"/>
        <end position="193"/>
    </location>
</feature>
<dbReference type="PANTHER" id="PTHR43437:SF3">
    <property type="entry name" value="HYDROXYACYL-THIOESTER DEHYDRATASE TYPE 2, MITOCHONDRIAL"/>
    <property type="match status" value="1"/>
</dbReference>
<dbReference type="PRINTS" id="PR01483">
    <property type="entry name" value="FASYNTHASE"/>
</dbReference>
<dbReference type="InterPro" id="IPR002539">
    <property type="entry name" value="MaoC-like_dom"/>
</dbReference>
<dbReference type="GO" id="GO:0004312">
    <property type="term" value="F:fatty acid synthase activity"/>
    <property type="evidence" value="ECO:0007669"/>
    <property type="project" value="InterPro"/>
</dbReference>
<gene>
    <name evidence="4" type="ORF">JJ685_00435</name>
</gene>
<sequence>MTTTSPSNPLEVLRNRTFDEIAVGDHASLQRTLTAADIQLFAAISGDINPQHLDPEFAASTPAQGVIAHGMWGAALISAVLGTQLPGPGTVYLAQTLKFRAPIRVGDTLTITVTVIARDETKHSVVLACTCVNQEGQTVISGEASVSAPTLRFERPRGTLPQLRISVAEGDDLVRVPQSSSRPTRNGSRHPTR</sequence>
<dbReference type="Gene3D" id="3.10.129.10">
    <property type="entry name" value="Hotdog Thioesterase"/>
    <property type="match status" value="1"/>
</dbReference>
<reference evidence="4 5" key="1">
    <citation type="journal article" date="2017" name="Int. J. Syst. Evol. Microbiol.">
        <title>Ramlibacter monticola sp. nov., isolated from forest soil.</title>
        <authorList>
            <person name="Chaudhary D.K."/>
            <person name="Kim J."/>
        </authorList>
    </citation>
    <scope>NUCLEOTIDE SEQUENCE [LARGE SCALE GENOMIC DNA]</scope>
    <source>
        <strain evidence="4 5">KACC 19175</strain>
    </source>
</reference>
<dbReference type="CDD" id="cd03449">
    <property type="entry name" value="R_hydratase"/>
    <property type="match status" value="1"/>
</dbReference>
<dbReference type="GO" id="GO:0006633">
    <property type="term" value="P:fatty acid biosynthetic process"/>
    <property type="evidence" value="ECO:0007669"/>
    <property type="project" value="InterPro"/>
</dbReference>
<evidence type="ECO:0000313" key="5">
    <source>
        <dbReference type="Proteomes" id="UP000599109"/>
    </source>
</evidence>